<accession>A0A9Q0NU98</accession>
<evidence type="ECO:0000313" key="2">
    <source>
        <dbReference type="Proteomes" id="UP001151532"/>
    </source>
</evidence>
<proteinExistence type="predicted"/>
<evidence type="ECO:0000313" key="1">
    <source>
        <dbReference type="EMBL" id="KAJ6676042.1"/>
    </source>
</evidence>
<dbReference type="EMBL" id="JAPFFK010000271">
    <property type="protein sequence ID" value="KAJ6676042.1"/>
    <property type="molecule type" value="Genomic_DNA"/>
</dbReference>
<gene>
    <name evidence="1" type="ORF">OIU79_020349</name>
</gene>
<protein>
    <submittedName>
        <fullName evidence="1">Uncharacterized protein</fullName>
    </submittedName>
</protein>
<sequence length="135" mass="16206">MKDYDEKILRRFVALLADYDQFRIIRENQLYVKKVLCIRSSSLGTLDWRRHELVGAREGSVHLEKRSVLGETMRMVELMTSLDLFDRTRRKLRSFNFSFEGSLGIRKLFFEAVQGREQTHIRHSPQHQWYKEEAQ</sequence>
<reference evidence="1" key="2">
    <citation type="journal article" date="2023" name="Int. J. Mol. Sci.">
        <title>De Novo Assembly and Annotation of 11 Diverse Shrub Willow (Salix) Genomes Reveals Novel Gene Organization in Sex-Linked Regions.</title>
        <authorList>
            <person name="Hyden B."/>
            <person name="Feng K."/>
            <person name="Yates T.B."/>
            <person name="Jawdy S."/>
            <person name="Cereghino C."/>
            <person name="Smart L.B."/>
            <person name="Muchero W."/>
        </authorList>
    </citation>
    <scope>NUCLEOTIDE SEQUENCE</scope>
    <source>
        <tissue evidence="1">Shoot tip</tissue>
    </source>
</reference>
<name>A0A9Q0NU98_SALPP</name>
<dbReference type="Proteomes" id="UP001151532">
    <property type="component" value="Unassembled WGS sequence"/>
</dbReference>
<comment type="caution">
    <text evidence="1">The sequence shown here is derived from an EMBL/GenBank/DDBJ whole genome shotgun (WGS) entry which is preliminary data.</text>
</comment>
<reference evidence="1" key="1">
    <citation type="submission" date="2022-11" db="EMBL/GenBank/DDBJ databases">
        <authorList>
            <person name="Hyden B.L."/>
            <person name="Feng K."/>
            <person name="Yates T."/>
            <person name="Jawdy S."/>
            <person name="Smart L.B."/>
            <person name="Muchero W."/>
        </authorList>
    </citation>
    <scope>NUCLEOTIDE SEQUENCE</scope>
    <source>
        <tissue evidence="1">Shoot tip</tissue>
    </source>
</reference>
<keyword evidence="2" id="KW-1185">Reference proteome</keyword>
<organism evidence="1 2">
    <name type="scientific">Salix purpurea</name>
    <name type="common">Purple osier willow</name>
    <dbReference type="NCBI Taxonomy" id="77065"/>
    <lineage>
        <taxon>Eukaryota</taxon>
        <taxon>Viridiplantae</taxon>
        <taxon>Streptophyta</taxon>
        <taxon>Embryophyta</taxon>
        <taxon>Tracheophyta</taxon>
        <taxon>Spermatophyta</taxon>
        <taxon>Magnoliopsida</taxon>
        <taxon>eudicotyledons</taxon>
        <taxon>Gunneridae</taxon>
        <taxon>Pentapetalae</taxon>
        <taxon>rosids</taxon>
        <taxon>fabids</taxon>
        <taxon>Malpighiales</taxon>
        <taxon>Salicaceae</taxon>
        <taxon>Saliceae</taxon>
        <taxon>Salix</taxon>
    </lineage>
</organism>
<dbReference type="AlphaFoldDB" id="A0A9Q0NU98"/>